<comment type="similarity">
    <text evidence="5">Belongs to the FKBP-type PPIase family.</text>
</comment>
<comment type="caution">
    <text evidence="8">The sequence shown here is derived from an EMBL/GenBank/DDBJ whole genome shotgun (WGS) entry which is preliminary data.</text>
</comment>
<evidence type="ECO:0000256" key="1">
    <source>
        <dbReference type="ARBA" id="ARBA00000971"/>
    </source>
</evidence>
<evidence type="ECO:0000256" key="3">
    <source>
        <dbReference type="ARBA" id="ARBA00023235"/>
    </source>
</evidence>
<accession>A0A1G2E2Q9</accession>
<evidence type="ECO:0000256" key="4">
    <source>
        <dbReference type="PROSITE-ProRule" id="PRU00277"/>
    </source>
</evidence>
<feature type="domain" description="PPIase FKBP-type" evidence="7">
    <location>
        <begin position="73"/>
        <end position="161"/>
    </location>
</feature>
<dbReference type="GO" id="GO:0003755">
    <property type="term" value="F:peptidyl-prolyl cis-trans isomerase activity"/>
    <property type="evidence" value="ECO:0007669"/>
    <property type="project" value="UniProtKB-UniRule"/>
</dbReference>
<dbReference type="InterPro" id="IPR044609">
    <property type="entry name" value="FKBP2/11"/>
</dbReference>
<dbReference type="Gene3D" id="3.10.50.40">
    <property type="match status" value="1"/>
</dbReference>
<dbReference type="Proteomes" id="UP000178106">
    <property type="component" value="Unassembled WGS sequence"/>
</dbReference>
<dbReference type="AlphaFoldDB" id="A0A1G2E2Q9"/>
<protein>
    <recommendedName>
        <fullName evidence="5">Peptidyl-prolyl cis-trans isomerase</fullName>
        <ecNumber evidence="5">5.2.1.8</ecNumber>
    </recommendedName>
</protein>
<evidence type="ECO:0000256" key="6">
    <source>
        <dbReference type="SAM" id="Phobius"/>
    </source>
</evidence>
<evidence type="ECO:0000259" key="7">
    <source>
        <dbReference type="PROSITE" id="PS50059"/>
    </source>
</evidence>
<reference evidence="8 9" key="1">
    <citation type="journal article" date="2016" name="Nat. Commun.">
        <title>Thousands of microbial genomes shed light on interconnected biogeochemical processes in an aquifer system.</title>
        <authorList>
            <person name="Anantharaman K."/>
            <person name="Brown C.T."/>
            <person name="Hug L.A."/>
            <person name="Sharon I."/>
            <person name="Castelle C.J."/>
            <person name="Probst A.J."/>
            <person name="Thomas B.C."/>
            <person name="Singh A."/>
            <person name="Wilkins M.J."/>
            <person name="Karaoz U."/>
            <person name="Brodie E.L."/>
            <person name="Williams K.H."/>
            <person name="Hubbard S.S."/>
            <person name="Banfield J.F."/>
        </authorList>
    </citation>
    <scope>NUCLEOTIDE SEQUENCE [LARGE SCALE GENOMIC DNA]</scope>
</reference>
<dbReference type="PROSITE" id="PS50059">
    <property type="entry name" value="FKBP_PPIASE"/>
    <property type="match status" value="1"/>
</dbReference>
<proteinExistence type="inferred from homology"/>
<dbReference type="InterPro" id="IPR001179">
    <property type="entry name" value="PPIase_FKBP_dom"/>
</dbReference>
<dbReference type="PANTHER" id="PTHR45779:SF7">
    <property type="entry name" value="PEPTIDYLPROLYL ISOMERASE"/>
    <property type="match status" value="1"/>
</dbReference>
<gene>
    <name evidence="8" type="ORF">A2494_04405</name>
</gene>
<sequence>MDKKGLLIDIAIIAIIILIGMLVYLAVPKSAASPEEQVTTNLPTSNDTNMPTDSAQLNISVIKEGAGEPAKNGDTLIVHYTGTLEDGTVFDSSVSRKEPFPVTLGKGQVIPGWELGLLGMKTGEERRLVIPSELAYGKDGIGGVIPGNATLIFDVQLLEIK</sequence>
<dbReference type="SUPFAM" id="SSF54534">
    <property type="entry name" value="FKBP-like"/>
    <property type="match status" value="1"/>
</dbReference>
<organism evidence="8 9">
    <name type="scientific">Candidatus Lloydbacteria bacterium RIFOXYC12_FULL_46_25</name>
    <dbReference type="NCBI Taxonomy" id="1798670"/>
    <lineage>
        <taxon>Bacteria</taxon>
        <taxon>Candidatus Lloydiibacteriota</taxon>
    </lineage>
</organism>
<dbReference type="EC" id="5.2.1.8" evidence="5"/>
<dbReference type="EMBL" id="MHLU01000035">
    <property type="protein sequence ID" value="OGZ19969.1"/>
    <property type="molecule type" value="Genomic_DNA"/>
</dbReference>
<name>A0A1G2E2Q9_9BACT</name>
<dbReference type="PANTHER" id="PTHR45779">
    <property type="entry name" value="PEPTIDYLPROLYL ISOMERASE"/>
    <property type="match status" value="1"/>
</dbReference>
<keyword evidence="6" id="KW-0812">Transmembrane</keyword>
<dbReference type="InterPro" id="IPR046357">
    <property type="entry name" value="PPIase_dom_sf"/>
</dbReference>
<keyword evidence="3 4" id="KW-0413">Isomerase</keyword>
<feature type="transmembrane region" description="Helical" evidence="6">
    <location>
        <begin position="6"/>
        <end position="27"/>
    </location>
</feature>
<evidence type="ECO:0000256" key="2">
    <source>
        <dbReference type="ARBA" id="ARBA00023110"/>
    </source>
</evidence>
<evidence type="ECO:0000256" key="5">
    <source>
        <dbReference type="RuleBase" id="RU003915"/>
    </source>
</evidence>
<dbReference type="Pfam" id="PF00254">
    <property type="entry name" value="FKBP_C"/>
    <property type="match status" value="1"/>
</dbReference>
<comment type="catalytic activity">
    <reaction evidence="1 4 5">
        <text>[protein]-peptidylproline (omega=180) = [protein]-peptidylproline (omega=0)</text>
        <dbReference type="Rhea" id="RHEA:16237"/>
        <dbReference type="Rhea" id="RHEA-COMP:10747"/>
        <dbReference type="Rhea" id="RHEA-COMP:10748"/>
        <dbReference type="ChEBI" id="CHEBI:83833"/>
        <dbReference type="ChEBI" id="CHEBI:83834"/>
        <dbReference type="EC" id="5.2.1.8"/>
    </reaction>
</comment>
<keyword evidence="6" id="KW-0472">Membrane</keyword>
<evidence type="ECO:0000313" key="8">
    <source>
        <dbReference type="EMBL" id="OGZ19969.1"/>
    </source>
</evidence>
<dbReference type="FunFam" id="3.10.50.40:FF:000006">
    <property type="entry name" value="Peptidyl-prolyl cis-trans isomerase"/>
    <property type="match status" value="1"/>
</dbReference>
<keyword evidence="6" id="KW-1133">Transmembrane helix</keyword>
<keyword evidence="2 4" id="KW-0697">Rotamase</keyword>
<evidence type="ECO:0000313" key="9">
    <source>
        <dbReference type="Proteomes" id="UP000178106"/>
    </source>
</evidence>